<dbReference type="Proteomes" id="UP000700248">
    <property type="component" value="Unassembled WGS sequence"/>
</dbReference>
<dbReference type="STRING" id="643674.PAEH1_05870"/>
<reference evidence="1 4" key="1">
    <citation type="submission" date="2017-01" db="EMBL/GenBank/DDBJ databases">
        <title>Complete Genome Sequence of Paenalcaligenes hominis, Isolated from a paraplegic Patient with neurogenic bladder.</title>
        <authorList>
            <person name="Mukhopadhyay R."/>
            <person name="Joaquin J."/>
            <person name="Hogue R."/>
            <person name="Kilaru A."/>
            <person name="Jospin G."/>
            <person name="Mars K."/>
            <person name="Eisen J.A."/>
            <person name="Chaturvedi V."/>
        </authorList>
    </citation>
    <scope>NUCLEOTIDE SEQUENCE [LARGE SCALE GENOMIC DNA]</scope>
    <source>
        <strain evidence="1 4">15S00501</strain>
    </source>
</reference>
<name>A0A1U9JZP9_9BURK</name>
<dbReference type="OrthoDB" id="8665200at2"/>
<reference evidence="2" key="4">
    <citation type="submission" date="2021-09" db="EMBL/GenBank/DDBJ databases">
        <authorList>
            <person name="Gilroy R."/>
        </authorList>
    </citation>
    <scope>NUCLEOTIDE SEQUENCE</scope>
    <source>
        <strain evidence="2">CHK175-13533</strain>
    </source>
</reference>
<sequence>MPTRVIIHAACANSLQRARNNAYNLLLSRPETEIEIVVNAGAVAAALAEEHNTDALLRVCENTLKHTQQQTGTHQVVPAAIVYLVEKQQEGWIYIRA</sequence>
<dbReference type="InterPro" id="IPR027396">
    <property type="entry name" value="DsrEFH-like"/>
</dbReference>
<dbReference type="AlphaFoldDB" id="A0A1U9JZP9"/>
<reference evidence="3 5" key="2">
    <citation type="submission" date="2020-03" db="EMBL/GenBank/DDBJ databases">
        <title>Genomic Encyclopedia of Type Strains, Phase IV (KMG-IV): sequencing the most valuable type-strain genomes for metagenomic binning, comparative biology and taxonomic classification.</title>
        <authorList>
            <person name="Goeker M."/>
        </authorList>
    </citation>
    <scope>NUCLEOTIDE SEQUENCE [LARGE SCALE GENOMIC DNA]</scope>
    <source>
        <strain evidence="3 5">DSM 26613</strain>
    </source>
</reference>
<protein>
    <submittedName>
        <fullName evidence="3">NitT/TauT family transport system ATP-binding protein</fullName>
    </submittedName>
</protein>
<keyword evidence="5" id="KW-1185">Reference proteome</keyword>
<organism evidence="1 4">
    <name type="scientific">Paenalcaligenes hominis</name>
    <dbReference type="NCBI Taxonomy" id="643674"/>
    <lineage>
        <taxon>Bacteria</taxon>
        <taxon>Pseudomonadati</taxon>
        <taxon>Pseudomonadota</taxon>
        <taxon>Betaproteobacteria</taxon>
        <taxon>Burkholderiales</taxon>
        <taxon>Alcaligenaceae</taxon>
        <taxon>Paenalcaligenes</taxon>
    </lineage>
</organism>
<reference evidence="2" key="3">
    <citation type="journal article" date="2021" name="PeerJ">
        <title>Extensive microbial diversity within the chicken gut microbiome revealed by metagenomics and culture.</title>
        <authorList>
            <person name="Gilroy R."/>
            <person name="Ravi A."/>
            <person name="Getino M."/>
            <person name="Pursley I."/>
            <person name="Horton D.L."/>
            <person name="Alikhan N.F."/>
            <person name="Baker D."/>
            <person name="Gharbi K."/>
            <person name="Hall N."/>
            <person name="Watson M."/>
            <person name="Adriaenssens E.M."/>
            <person name="Foster-Nyarko E."/>
            <person name="Jarju S."/>
            <person name="Secka A."/>
            <person name="Antonio M."/>
            <person name="Oren A."/>
            <person name="Chaudhuri R.R."/>
            <person name="La Ragione R."/>
            <person name="Hildebrand F."/>
            <person name="Pallen M.J."/>
        </authorList>
    </citation>
    <scope>NUCLEOTIDE SEQUENCE</scope>
    <source>
        <strain evidence="2">CHK175-13533</strain>
    </source>
</reference>
<proteinExistence type="predicted"/>
<dbReference type="RefSeq" id="WP_077733771.1">
    <property type="nucleotide sequence ID" value="NZ_BMCQ01000008.1"/>
</dbReference>
<evidence type="ECO:0000313" key="3">
    <source>
        <dbReference type="EMBL" id="NJB66260.1"/>
    </source>
</evidence>
<dbReference type="EMBL" id="CP019697">
    <property type="protein sequence ID" value="AQS51214.1"/>
    <property type="molecule type" value="Genomic_DNA"/>
</dbReference>
<keyword evidence="3" id="KW-0067">ATP-binding</keyword>
<evidence type="ECO:0000313" key="4">
    <source>
        <dbReference type="Proteomes" id="UP000189369"/>
    </source>
</evidence>
<evidence type="ECO:0000313" key="5">
    <source>
        <dbReference type="Proteomes" id="UP000783934"/>
    </source>
</evidence>
<dbReference type="SUPFAM" id="SSF75169">
    <property type="entry name" value="DsrEFH-like"/>
    <property type="match status" value="1"/>
</dbReference>
<gene>
    <name evidence="3" type="ORF">GGR41_002525</name>
    <name evidence="2" type="ORF">K8U84_09825</name>
    <name evidence="1" type="ORF">PAEH1_05870</name>
</gene>
<dbReference type="Gene3D" id="3.40.1260.10">
    <property type="entry name" value="DsrEFH-like"/>
    <property type="match status" value="1"/>
</dbReference>
<evidence type="ECO:0000313" key="1">
    <source>
        <dbReference type="EMBL" id="AQS51214.1"/>
    </source>
</evidence>
<dbReference type="KEGG" id="phn:PAEH1_05870"/>
<evidence type="ECO:0000313" key="2">
    <source>
        <dbReference type="EMBL" id="HJH24840.1"/>
    </source>
</evidence>
<dbReference type="EMBL" id="JAATIZ010000006">
    <property type="protein sequence ID" value="NJB66260.1"/>
    <property type="molecule type" value="Genomic_DNA"/>
</dbReference>
<dbReference type="Proteomes" id="UP000189369">
    <property type="component" value="Chromosome"/>
</dbReference>
<dbReference type="EMBL" id="DYTQ01000106">
    <property type="protein sequence ID" value="HJH24840.1"/>
    <property type="molecule type" value="Genomic_DNA"/>
</dbReference>
<dbReference type="GO" id="GO:0005524">
    <property type="term" value="F:ATP binding"/>
    <property type="evidence" value="ECO:0007669"/>
    <property type="project" value="UniProtKB-KW"/>
</dbReference>
<accession>A0A1U9JZP9</accession>
<keyword evidence="3" id="KW-0547">Nucleotide-binding</keyword>
<dbReference type="Proteomes" id="UP000783934">
    <property type="component" value="Unassembled WGS sequence"/>
</dbReference>